<dbReference type="SUPFAM" id="SSF46785">
    <property type="entry name" value="Winged helix' DNA-binding domain"/>
    <property type="match status" value="1"/>
</dbReference>
<dbReference type="PRINTS" id="PR00039">
    <property type="entry name" value="HTHLYSR"/>
</dbReference>
<reference evidence="6" key="1">
    <citation type="submission" date="2016-03" db="EMBL/GenBank/DDBJ databases">
        <authorList>
            <person name="Ploux O."/>
        </authorList>
    </citation>
    <scope>NUCLEOTIDE SEQUENCE</scope>
    <source>
        <strain evidence="6">UC10</strain>
    </source>
</reference>
<dbReference type="GO" id="GO:0003700">
    <property type="term" value="F:DNA-binding transcription factor activity"/>
    <property type="evidence" value="ECO:0007669"/>
    <property type="project" value="InterPro"/>
</dbReference>
<dbReference type="FunFam" id="1.10.10.10:FF:000001">
    <property type="entry name" value="LysR family transcriptional regulator"/>
    <property type="match status" value="1"/>
</dbReference>
<dbReference type="GO" id="GO:0043565">
    <property type="term" value="F:sequence-specific DNA binding"/>
    <property type="evidence" value="ECO:0007669"/>
    <property type="project" value="TreeGrafter"/>
</dbReference>
<feature type="domain" description="HTH lysR-type" evidence="5">
    <location>
        <begin position="15"/>
        <end position="72"/>
    </location>
</feature>
<dbReference type="InterPro" id="IPR036390">
    <property type="entry name" value="WH_DNA-bd_sf"/>
</dbReference>
<sequence length="320" mass="35703">MIYRPTRAATMNPLPDLEAWAIFAKVAEAGSFARAAEALGLSQATVSKAITRLETRIGTTLFHRTSRRMSLTAAGEVALERATRILDEGEAVEAEVVDRSTTLRGRVRVAAPMSFGVARLAPLLPDFMRQYPEVELDVQLGDAQVDLVAERFDLALRIATLADSSLRARRLCQVSILLVGAPAYFAEHGRPKHPRDLAHHRGFHYSLARGGNGWRFRHRRHGEFAQTVPWALQANNAEVFAAALRDGLGLALQPEFLVWEDLRDGRLETAMDDWQVEPIALHIVTPPGLRRPARVQRLIDYLAERLQREPWATGGDIRND</sequence>
<comment type="similarity">
    <text evidence="1">Belongs to the LysR transcriptional regulatory family.</text>
</comment>
<dbReference type="GO" id="GO:0006351">
    <property type="term" value="P:DNA-templated transcription"/>
    <property type="evidence" value="ECO:0007669"/>
    <property type="project" value="TreeGrafter"/>
</dbReference>
<dbReference type="InterPro" id="IPR058163">
    <property type="entry name" value="LysR-type_TF_proteobact-type"/>
</dbReference>
<dbReference type="AlphaFoldDB" id="A0A1Y5QB60"/>
<evidence type="ECO:0000256" key="2">
    <source>
        <dbReference type="ARBA" id="ARBA00023015"/>
    </source>
</evidence>
<dbReference type="PROSITE" id="PS50931">
    <property type="entry name" value="HTH_LYSR"/>
    <property type="match status" value="1"/>
</dbReference>
<dbReference type="SUPFAM" id="SSF53850">
    <property type="entry name" value="Periplasmic binding protein-like II"/>
    <property type="match status" value="1"/>
</dbReference>
<dbReference type="CDD" id="cd08422">
    <property type="entry name" value="PBP2_CrgA_like"/>
    <property type="match status" value="1"/>
</dbReference>
<evidence type="ECO:0000259" key="5">
    <source>
        <dbReference type="PROSITE" id="PS50931"/>
    </source>
</evidence>
<dbReference type="EMBL" id="FLTS01000001">
    <property type="protein sequence ID" value="SBV37384.1"/>
    <property type="molecule type" value="Genomic_DNA"/>
</dbReference>
<evidence type="ECO:0000256" key="4">
    <source>
        <dbReference type="ARBA" id="ARBA00023163"/>
    </source>
</evidence>
<keyword evidence="2" id="KW-0805">Transcription regulation</keyword>
<dbReference type="Pfam" id="PF03466">
    <property type="entry name" value="LysR_substrate"/>
    <property type="match status" value="1"/>
</dbReference>
<name>A0A1Y5QB60_9GAMM</name>
<dbReference type="InterPro" id="IPR005119">
    <property type="entry name" value="LysR_subst-bd"/>
</dbReference>
<accession>A0A1Y5QB60</accession>
<keyword evidence="3" id="KW-0238">DNA-binding</keyword>
<dbReference type="InterPro" id="IPR036388">
    <property type="entry name" value="WH-like_DNA-bd_sf"/>
</dbReference>
<proteinExistence type="inferred from homology"/>
<dbReference type="PANTHER" id="PTHR30537">
    <property type="entry name" value="HTH-TYPE TRANSCRIPTIONAL REGULATOR"/>
    <property type="match status" value="1"/>
</dbReference>
<dbReference type="Gene3D" id="3.40.190.290">
    <property type="match status" value="1"/>
</dbReference>
<dbReference type="Pfam" id="PF00126">
    <property type="entry name" value="HTH_1"/>
    <property type="match status" value="1"/>
</dbReference>
<evidence type="ECO:0000256" key="3">
    <source>
        <dbReference type="ARBA" id="ARBA00023125"/>
    </source>
</evidence>
<protein>
    <submittedName>
        <fullName evidence="6">LysR family regulatory helix-turn-helix protein 1</fullName>
    </submittedName>
</protein>
<dbReference type="InterPro" id="IPR000847">
    <property type="entry name" value="LysR_HTH_N"/>
</dbReference>
<gene>
    <name evidence="6" type="ORF">STPYR_12314</name>
</gene>
<keyword evidence="4" id="KW-0804">Transcription</keyword>
<evidence type="ECO:0000256" key="1">
    <source>
        <dbReference type="ARBA" id="ARBA00009437"/>
    </source>
</evidence>
<dbReference type="PANTHER" id="PTHR30537:SF5">
    <property type="entry name" value="HTH-TYPE TRANSCRIPTIONAL ACTIVATOR TTDR-RELATED"/>
    <property type="match status" value="1"/>
</dbReference>
<organism evidence="6">
    <name type="scientific">uncultured Stenotrophomonas sp</name>
    <dbReference type="NCBI Taxonomy" id="165438"/>
    <lineage>
        <taxon>Bacteria</taxon>
        <taxon>Pseudomonadati</taxon>
        <taxon>Pseudomonadota</taxon>
        <taxon>Gammaproteobacteria</taxon>
        <taxon>Lysobacterales</taxon>
        <taxon>Lysobacteraceae</taxon>
        <taxon>Stenotrophomonas</taxon>
        <taxon>environmental samples</taxon>
    </lineage>
</organism>
<dbReference type="Gene3D" id="1.10.10.10">
    <property type="entry name" value="Winged helix-like DNA-binding domain superfamily/Winged helix DNA-binding domain"/>
    <property type="match status" value="1"/>
</dbReference>
<evidence type="ECO:0000313" key="6">
    <source>
        <dbReference type="EMBL" id="SBV37384.1"/>
    </source>
</evidence>